<feature type="compositionally biased region" description="Polar residues" evidence="2">
    <location>
        <begin position="258"/>
        <end position="268"/>
    </location>
</feature>
<dbReference type="PROSITE" id="PS50994">
    <property type="entry name" value="INTEGRASE"/>
    <property type="match status" value="1"/>
</dbReference>
<feature type="domain" description="CCHC-type" evidence="3">
    <location>
        <begin position="362"/>
        <end position="376"/>
    </location>
</feature>
<evidence type="ECO:0000313" key="6">
    <source>
        <dbReference type="Proteomes" id="UP000326396"/>
    </source>
</evidence>
<keyword evidence="6" id="KW-1185">Reference proteome</keyword>
<dbReference type="PANTHER" id="PTHR46148:SF59">
    <property type="entry name" value="NUCLEOTIDYLTRANSFERASE, RIBONUCLEASE H"/>
    <property type="match status" value="1"/>
</dbReference>
<dbReference type="GO" id="GO:0015074">
    <property type="term" value="P:DNA integration"/>
    <property type="evidence" value="ECO:0007669"/>
    <property type="project" value="InterPro"/>
</dbReference>
<evidence type="ECO:0000313" key="5">
    <source>
        <dbReference type="EMBL" id="KAD3068912.1"/>
    </source>
</evidence>
<dbReference type="Proteomes" id="UP000326396">
    <property type="component" value="Linkage Group LG7"/>
</dbReference>
<feature type="region of interest" description="Disordered" evidence="2">
    <location>
        <begin position="776"/>
        <end position="799"/>
    </location>
</feature>
<evidence type="ECO:0008006" key="7">
    <source>
        <dbReference type="Google" id="ProtNLM"/>
    </source>
</evidence>
<proteinExistence type="predicted"/>
<evidence type="ECO:0000259" key="3">
    <source>
        <dbReference type="PROSITE" id="PS50158"/>
    </source>
</evidence>
<dbReference type="SUPFAM" id="SSF53098">
    <property type="entry name" value="Ribonuclease H-like"/>
    <property type="match status" value="1"/>
</dbReference>
<dbReference type="Gene3D" id="3.30.420.10">
    <property type="entry name" value="Ribonuclease H-like superfamily/Ribonuclease H"/>
    <property type="match status" value="1"/>
</dbReference>
<dbReference type="InterPro" id="IPR012337">
    <property type="entry name" value="RNaseH-like_sf"/>
</dbReference>
<feature type="domain" description="CCHC-type" evidence="3">
    <location>
        <begin position="335"/>
        <end position="349"/>
    </location>
</feature>
<gene>
    <name evidence="5" type="ORF">E3N88_36792</name>
</gene>
<dbReference type="Pfam" id="PF03732">
    <property type="entry name" value="Retrotrans_gag"/>
    <property type="match status" value="1"/>
</dbReference>
<organism evidence="5 6">
    <name type="scientific">Mikania micrantha</name>
    <name type="common">bitter vine</name>
    <dbReference type="NCBI Taxonomy" id="192012"/>
    <lineage>
        <taxon>Eukaryota</taxon>
        <taxon>Viridiplantae</taxon>
        <taxon>Streptophyta</taxon>
        <taxon>Embryophyta</taxon>
        <taxon>Tracheophyta</taxon>
        <taxon>Spermatophyta</taxon>
        <taxon>Magnoliopsida</taxon>
        <taxon>eudicotyledons</taxon>
        <taxon>Gunneridae</taxon>
        <taxon>Pentapetalae</taxon>
        <taxon>asterids</taxon>
        <taxon>campanulids</taxon>
        <taxon>Asterales</taxon>
        <taxon>Asteraceae</taxon>
        <taxon>Asteroideae</taxon>
        <taxon>Heliantheae alliance</taxon>
        <taxon>Eupatorieae</taxon>
        <taxon>Mikania</taxon>
    </lineage>
</organism>
<dbReference type="PROSITE" id="PS50158">
    <property type="entry name" value="ZF_CCHC"/>
    <property type="match status" value="3"/>
</dbReference>
<evidence type="ECO:0000256" key="1">
    <source>
        <dbReference type="PROSITE-ProRule" id="PRU00047"/>
    </source>
</evidence>
<dbReference type="GO" id="GO:0008270">
    <property type="term" value="F:zinc ion binding"/>
    <property type="evidence" value="ECO:0007669"/>
    <property type="project" value="UniProtKB-KW"/>
</dbReference>
<comment type="caution">
    <text evidence="5">The sequence shown here is derived from an EMBL/GenBank/DDBJ whole genome shotgun (WGS) entry which is preliminary data.</text>
</comment>
<dbReference type="InterPro" id="IPR001584">
    <property type="entry name" value="Integrase_cat-core"/>
</dbReference>
<sequence length="799" mass="91131">MKIMAGRHEGRRNAVERGNINLTATELNALINERVDEALAARGNNRNQNPPNQGANPKPPHCTFKTFLDCKPHPFNGTEGAAGLLRWIEKLESAFILSNCRVNDRVRYATGTLEGAALTWWDTNVQTIGWGTCNALPWEEFKRRMNHEYSPHDKVQKLEMEFRNHRMIGSEIEAYTSRSYELARMCPEMVTPAYKHLERYIEGLTPEVRDMVLSADPTTLRQAVYLAHELTDTAVIQGLFPPPGSVIKTTDNKRKWDNSQNETPTLQSPKRRKGTYAGKNPKCNNCDYHHQRGLCERYRCQRCGKLGHTAENCRGELVTKIPRPQQQQYKAPKGCFGCGEPGHFKRDCPHVKNRGDEVPKSCFECGNPGHIKKECPHLKNNNNNENNNGPMGQTLVIGTTESRNDLNLETAKIVCHDKVVRIPLPSGETLDINGEWSNTSLPPCGSGNKSPWTSLPNYPVLLVEVTLSGLEELARIYGKEVTLQHGVPIPIISDRDARFTSNFWNSLPKSLDTRLDMSTAYHPQTDGQSERTIQTPEDMLRACVVDFDDSGETHLPLVEFSYNNSYHTSIKAVPFEALYGRKCRSPICWAKVGDSQHTGPELVHETTEKMVQFRNRMAAARDRQKNYADKRRKPPEFQVGDKVLLKVSPWKSVIHFGKRGKLNPRYIGPFEILKRIGPVTYQLNLPAELDGVHNIFHASNLKKCLSDETLVIPPDEIQMDEQLRFIEEPVAILDRKVKQLKQSRIPIVEVRWNSKRGPEFTWKREDQMMRKYPHLSKQRRTPTTTNKFRDEIPFNKGMM</sequence>
<evidence type="ECO:0000259" key="4">
    <source>
        <dbReference type="PROSITE" id="PS50994"/>
    </source>
</evidence>
<dbReference type="SMART" id="SM00343">
    <property type="entry name" value="ZnF_C2HC"/>
    <property type="match status" value="3"/>
</dbReference>
<dbReference type="EMBL" id="SZYD01000017">
    <property type="protein sequence ID" value="KAD3068912.1"/>
    <property type="molecule type" value="Genomic_DNA"/>
</dbReference>
<dbReference type="InterPro" id="IPR001878">
    <property type="entry name" value="Znf_CCHC"/>
</dbReference>
<dbReference type="Pfam" id="PF24626">
    <property type="entry name" value="SH3_Tf2-1"/>
    <property type="match status" value="1"/>
</dbReference>
<evidence type="ECO:0000256" key="2">
    <source>
        <dbReference type="SAM" id="MobiDB-lite"/>
    </source>
</evidence>
<protein>
    <recommendedName>
        <fullName evidence="7">CCHC-type domain-containing protein</fullName>
    </recommendedName>
</protein>
<keyword evidence="1" id="KW-0863">Zinc-finger</keyword>
<name>A0A5N6M578_9ASTR</name>
<feature type="domain" description="Integrase catalytic" evidence="4">
    <location>
        <begin position="463"/>
        <end position="582"/>
    </location>
</feature>
<dbReference type="OrthoDB" id="1102029at2759"/>
<feature type="domain" description="CCHC-type" evidence="3">
    <location>
        <begin position="299"/>
        <end position="314"/>
    </location>
</feature>
<keyword evidence="1" id="KW-0862">Zinc</keyword>
<dbReference type="PANTHER" id="PTHR46148">
    <property type="entry name" value="CHROMO DOMAIN-CONTAINING PROTEIN"/>
    <property type="match status" value="1"/>
</dbReference>
<reference evidence="5 6" key="1">
    <citation type="submission" date="2019-05" db="EMBL/GenBank/DDBJ databases">
        <title>Mikania micrantha, genome provides insights into the molecular mechanism of rapid growth.</title>
        <authorList>
            <person name="Liu B."/>
        </authorList>
    </citation>
    <scope>NUCLEOTIDE SEQUENCE [LARGE SCALE GENOMIC DNA]</scope>
    <source>
        <strain evidence="5">NLD-2019</strain>
        <tissue evidence="5">Leaf</tissue>
    </source>
</reference>
<dbReference type="InterPro" id="IPR036875">
    <property type="entry name" value="Znf_CCHC_sf"/>
</dbReference>
<dbReference type="Gene3D" id="4.10.60.10">
    <property type="entry name" value="Zinc finger, CCHC-type"/>
    <property type="match status" value="2"/>
</dbReference>
<dbReference type="InterPro" id="IPR036397">
    <property type="entry name" value="RNaseH_sf"/>
</dbReference>
<dbReference type="SUPFAM" id="SSF57756">
    <property type="entry name" value="Retrovirus zinc finger-like domains"/>
    <property type="match status" value="1"/>
</dbReference>
<dbReference type="Pfam" id="PF00098">
    <property type="entry name" value="zf-CCHC"/>
    <property type="match status" value="2"/>
</dbReference>
<feature type="region of interest" description="Disordered" evidence="2">
    <location>
        <begin position="248"/>
        <end position="276"/>
    </location>
</feature>
<dbReference type="AlphaFoldDB" id="A0A5N6M578"/>
<dbReference type="GO" id="GO:0003676">
    <property type="term" value="F:nucleic acid binding"/>
    <property type="evidence" value="ECO:0007669"/>
    <property type="project" value="InterPro"/>
</dbReference>
<accession>A0A5N6M578</accession>
<keyword evidence="1" id="KW-0479">Metal-binding</keyword>
<dbReference type="InterPro" id="IPR056924">
    <property type="entry name" value="SH3_Tf2-1"/>
</dbReference>
<dbReference type="InterPro" id="IPR005162">
    <property type="entry name" value="Retrotrans_gag_dom"/>
</dbReference>